<gene>
    <name evidence="1" type="ORF">POL58_33570</name>
</gene>
<comment type="caution">
    <text evidence="1">The sequence shown here is derived from an EMBL/GenBank/DDBJ whole genome shotgun (WGS) entry which is preliminary data.</text>
</comment>
<dbReference type="Proteomes" id="UP001217838">
    <property type="component" value="Unassembled WGS sequence"/>
</dbReference>
<protein>
    <submittedName>
        <fullName evidence="1">Uncharacterized protein</fullName>
    </submittedName>
</protein>
<name>A0ABT5BGH9_9BACT</name>
<proteinExistence type="predicted"/>
<organism evidence="1 2">
    <name type="scientific">Nannocystis radixulma</name>
    <dbReference type="NCBI Taxonomy" id="2995305"/>
    <lineage>
        <taxon>Bacteria</taxon>
        <taxon>Pseudomonadati</taxon>
        <taxon>Myxococcota</taxon>
        <taxon>Polyangia</taxon>
        <taxon>Nannocystales</taxon>
        <taxon>Nannocystaceae</taxon>
        <taxon>Nannocystis</taxon>
    </lineage>
</organism>
<reference evidence="1 2" key="1">
    <citation type="submission" date="2022-11" db="EMBL/GenBank/DDBJ databases">
        <title>Minimal conservation of predation-associated metabolite biosynthetic gene clusters underscores biosynthetic potential of Myxococcota including descriptions for ten novel species: Archangium lansinium sp. nov., Myxococcus landrumus sp. nov., Nannocystis bai.</title>
        <authorList>
            <person name="Ahearne A."/>
            <person name="Stevens C."/>
            <person name="Dowd S."/>
        </authorList>
    </citation>
    <scope>NUCLEOTIDE SEQUENCE [LARGE SCALE GENOMIC DNA]</scope>
    <source>
        <strain evidence="1 2">NCELM</strain>
    </source>
</reference>
<accession>A0ABT5BGH9</accession>
<dbReference type="EMBL" id="JAQNDN010000019">
    <property type="protein sequence ID" value="MDC0672730.1"/>
    <property type="molecule type" value="Genomic_DNA"/>
</dbReference>
<evidence type="ECO:0000313" key="2">
    <source>
        <dbReference type="Proteomes" id="UP001217838"/>
    </source>
</evidence>
<keyword evidence="2" id="KW-1185">Reference proteome</keyword>
<evidence type="ECO:0000313" key="1">
    <source>
        <dbReference type="EMBL" id="MDC0672730.1"/>
    </source>
</evidence>
<sequence>MILEQLRSINLSAILEELQQLRESQLHSMPDREFVGGRWGLLFLASENVGIWAIGRYPLSGDPVGDTAVERLWRLALLVTKS</sequence>